<evidence type="ECO:0000313" key="3">
    <source>
        <dbReference type="EMBL" id="SKC12711.1"/>
    </source>
</evidence>
<evidence type="ECO:0000256" key="1">
    <source>
        <dbReference type="SAM" id="SignalP"/>
    </source>
</evidence>
<dbReference type="EMBL" id="FUYM01000022">
    <property type="protein sequence ID" value="SKC12711.1"/>
    <property type="molecule type" value="Genomic_DNA"/>
</dbReference>
<gene>
    <name evidence="3" type="ORF">SAMN06295920_1225</name>
</gene>
<dbReference type="Gene3D" id="2.30.40.10">
    <property type="entry name" value="Urease, subunit C, domain 1"/>
    <property type="match status" value="1"/>
</dbReference>
<dbReference type="Gene3D" id="3.20.20.140">
    <property type="entry name" value="Metal-dependent hydrolases"/>
    <property type="match status" value="1"/>
</dbReference>
<dbReference type="InterPro" id="IPR032466">
    <property type="entry name" value="Metal_Hydrolase"/>
</dbReference>
<feature type="chain" id="PRO_5012707673" description="Amidohydrolase 3 domain-containing protein" evidence="1">
    <location>
        <begin position="23"/>
        <end position="565"/>
    </location>
</feature>
<dbReference type="PANTHER" id="PTHR22642:SF2">
    <property type="entry name" value="PROTEIN LONG AFTER FAR-RED 3"/>
    <property type="match status" value="1"/>
</dbReference>
<dbReference type="RefSeq" id="WP_125725491.1">
    <property type="nucleotide sequence ID" value="NZ_FUYM01000022.1"/>
</dbReference>
<dbReference type="InterPro" id="IPR033932">
    <property type="entry name" value="YtcJ-like"/>
</dbReference>
<sequence>MRMMTKLLAGGALAMAAAGAFAAEKPADTILLNGQVYTPGGWAEALAIRDGVIVAVGDAKATEAYRGEGSKVVDLKGAAVFPGLHDMHVHTQFAGLEQFACGFPNAAKPAVIAARIKQCAAKAEPGAWIVGGNWSAGSFAKGQQNRAFLDKVAPNNPVLLSDEAHHSLWGNSKAIAAAGVTRDTKDPPGGIIERDAKGEPNGLFRENAADLLEKAMPEPSDALKRKAMTLSTRQMLSFGITSFTDASVRTGNVRTLSGLARDGIIKQRARGCIVWSPGDADGETLIRTRADYTVGRFKADCVKVFMDGVPTESQTAAMLHPYHADPHGTGILMIPQPALNDGIARFDRMGLHVKFHAVGDAAVRSALDAVEHARKVNGWGGSAHEVGHNSFVDRADIPRVRALHMTWEFSPYIWYPTPITDVDVRNAVGDEMMKRFTPIKEALDTGANVIAGSDWSVVPSVNPWLAIETMVTRQKPGGGDKTIAPDERVTLDQALRIFTSDAAAAMGDRDLVGSIEPGMHADIVVTETNPFKVPVTQIHDTKVRMTFIDGELVYDAANPPPLTAD</sequence>
<organism evidence="3 4">
    <name type="scientific">Rhizorhabdus histidinilytica</name>
    <dbReference type="NCBI Taxonomy" id="439228"/>
    <lineage>
        <taxon>Bacteria</taxon>
        <taxon>Pseudomonadati</taxon>
        <taxon>Pseudomonadota</taxon>
        <taxon>Alphaproteobacteria</taxon>
        <taxon>Sphingomonadales</taxon>
        <taxon>Sphingomonadaceae</taxon>
        <taxon>Rhizorhabdus</taxon>
    </lineage>
</organism>
<dbReference type="Pfam" id="PF07969">
    <property type="entry name" value="Amidohydro_3"/>
    <property type="match status" value="1"/>
</dbReference>
<dbReference type="SUPFAM" id="SSF51556">
    <property type="entry name" value="Metallo-dependent hydrolases"/>
    <property type="match status" value="1"/>
</dbReference>
<dbReference type="Gene3D" id="3.10.310.70">
    <property type="match status" value="1"/>
</dbReference>
<dbReference type="GO" id="GO:0016810">
    <property type="term" value="F:hydrolase activity, acting on carbon-nitrogen (but not peptide) bonds"/>
    <property type="evidence" value="ECO:0007669"/>
    <property type="project" value="InterPro"/>
</dbReference>
<keyword evidence="4" id="KW-1185">Reference proteome</keyword>
<dbReference type="Proteomes" id="UP000189818">
    <property type="component" value="Unassembled WGS sequence"/>
</dbReference>
<feature type="signal peptide" evidence="1">
    <location>
        <begin position="1"/>
        <end position="22"/>
    </location>
</feature>
<reference evidence="4" key="1">
    <citation type="submission" date="2017-02" db="EMBL/GenBank/DDBJ databases">
        <authorList>
            <person name="Varghese N."/>
            <person name="Submissions S."/>
        </authorList>
    </citation>
    <scope>NUCLEOTIDE SEQUENCE [LARGE SCALE GENOMIC DNA]</scope>
    <source>
        <strain evidence="4">UM2</strain>
    </source>
</reference>
<dbReference type="SUPFAM" id="SSF51338">
    <property type="entry name" value="Composite domain of metallo-dependent hydrolases"/>
    <property type="match status" value="1"/>
</dbReference>
<dbReference type="InterPro" id="IPR011059">
    <property type="entry name" value="Metal-dep_hydrolase_composite"/>
</dbReference>
<dbReference type="AlphaFoldDB" id="A0A1T5GWG1"/>
<dbReference type="OrthoDB" id="9811399at2"/>
<protein>
    <recommendedName>
        <fullName evidence="2">Amidohydrolase 3 domain-containing protein</fullName>
    </recommendedName>
</protein>
<dbReference type="InterPro" id="IPR013108">
    <property type="entry name" value="Amidohydro_3"/>
</dbReference>
<name>A0A1T5GWG1_9SPHN</name>
<dbReference type="STRING" id="439228.SAMN06295920_1225"/>
<keyword evidence="1" id="KW-0732">Signal</keyword>
<dbReference type="CDD" id="cd01300">
    <property type="entry name" value="YtcJ_like"/>
    <property type="match status" value="1"/>
</dbReference>
<evidence type="ECO:0000313" key="4">
    <source>
        <dbReference type="Proteomes" id="UP000189818"/>
    </source>
</evidence>
<accession>A0A1T5GWG1</accession>
<evidence type="ECO:0000259" key="2">
    <source>
        <dbReference type="Pfam" id="PF07969"/>
    </source>
</evidence>
<dbReference type="PANTHER" id="PTHR22642">
    <property type="entry name" value="IMIDAZOLONEPROPIONASE"/>
    <property type="match status" value="1"/>
</dbReference>
<feature type="domain" description="Amidohydrolase 3" evidence="2">
    <location>
        <begin position="71"/>
        <end position="554"/>
    </location>
</feature>
<proteinExistence type="predicted"/>